<reference evidence="2" key="1">
    <citation type="submission" date="2020-09" db="EMBL/GenBank/DDBJ databases">
        <title>Pelagicoccus enzymogenes sp. nov. with an EPS production, isolated from marine sediment.</title>
        <authorList>
            <person name="Feng X."/>
        </authorList>
    </citation>
    <scope>NUCLEOTIDE SEQUENCE</scope>
    <source>
        <strain evidence="2">NFK12</strain>
    </source>
</reference>
<comment type="caution">
    <text evidence="2">The sequence shown here is derived from an EMBL/GenBank/DDBJ whole genome shotgun (WGS) entry which is preliminary data.</text>
</comment>
<feature type="transmembrane region" description="Helical" evidence="1">
    <location>
        <begin position="121"/>
        <end position="143"/>
    </location>
</feature>
<keyword evidence="3" id="KW-1185">Reference proteome</keyword>
<proteinExistence type="predicted"/>
<organism evidence="2 3">
    <name type="scientific">Pelagicoccus enzymogenes</name>
    <dbReference type="NCBI Taxonomy" id="2773457"/>
    <lineage>
        <taxon>Bacteria</taxon>
        <taxon>Pseudomonadati</taxon>
        <taxon>Verrucomicrobiota</taxon>
        <taxon>Opitutia</taxon>
        <taxon>Puniceicoccales</taxon>
        <taxon>Pelagicoccaceae</taxon>
        <taxon>Pelagicoccus</taxon>
    </lineage>
</organism>
<dbReference type="PANTHER" id="PTHR30221:SF1">
    <property type="entry name" value="SMALL-CONDUCTANCE MECHANOSENSITIVE CHANNEL"/>
    <property type="match status" value="1"/>
</dbReference>
<gene>
    <name evidence="2" type="ORF">IEN85_22350</name>
</gene>
<feature type="transmembrane region" description="Helical" evidence="1">
    <location>
        <begin position="65"/>
        <end position="86"/>
    </location>
</feature>
<feature type="transmembrane region" description="Helical" evidence="1">
    <location>
        <begin position="155"/>
        <end position="176"/>
    </location>
</feature>
<dbReference type="Pfam" id="PF05552">
    <property type="entry name" value="MS_channel_1st_1"/>
    <property type="match status" value="2"/>
</dbReference>
<evidence type="ECO:0000313" key="2">
    <source>
        <dbReference type="EMBL" id="MBD5782257.1"/>
    </source>
</evidence>
<name>A0A927FC25_9BACT</name>
<dbReference type="InterPro" id="IPR008910">
    <property type="entry name" value="MSC_TM_helix"/>
</dbReference>
<dbReference type="AlphaFoldDB" id="A0A927FC25"/>
<evidence type="ECO:0000256" key="1">
    <source>
        <dbReference type="SAM" id="Phobius"/>
    </source>
</evidence>
<keyword evidence="1" id="KW-0812">Transmembrane</keyword>
<dbReference type="EMBL" id="JACYFG010000057">
    <property type="protein sequence ID" value="MBD5782257.1"/>
    <property type="molecule type" value="Genomic_DNA"/>
</dbReference>
<feature type="transmembrane region" description="Helical" evidence="1">
    <location>
        <begin position="224"/>
        <end position="246"/>
    </location>
</feature>
<sequence length="326" mass="34910">MGIGQRPALPAPPLYASKVKQTAPLASRPRNLPAPAMPDSTKQAFDWRNAVDQTYDEVSQQLLDYLPQLLGALALFLCGWAIAYVLRLLTRKLVQGLNSVFRKVAKGDGEERKRIKESYSLIISGLVFWSVLIFFVAASANLLGWSMFSIWLDSIVGFLPSLVTGLLIILAGYLISNAARSAISGAAARSSIPRAAALPRLVQTVIIFATVIIGAEQMGLNVHFLTNIVVVTSGILLAGAALAFALGGQTLVANTLGARHLNQHCQIGDQVVIGERKGEIVEVTRTAIILDTAEGKLVVPAKFFDEQATLVTSEGFQAKSAASQDE</sequence>
<dbReference type="Gene3D" id="1.10.287.1260">
    <property type="match status" value="1"/>
</dbReference>
<protein>
    <submittedName>
        <fullName evidence="2">Mechanosensitive ion channel</fullName>
    </submittedName>
</protein>
<dbReference type="Proteomes" id="UP000622317">
    <property type="component" value="Unassembled WGS sequence"/>
</dbReference>
<keyword evidence="1" id="KW-1133">Transmembrane helix</keyword>
<dbReference type="GO" id="GO:0008381">
    <property type="term" value="F:mechanosensitive monoatomic ion channel activity"/>
    <property type="evidence" value="ECO:0007669"/>
    <property type="project" value="InterPro"/>
</dbReference>
<dbReference type="PANTHER" id="PTHR30221">
    <property type="entry name" value="SMALL-CONDUCTANCE MECHANOSENSITIVE CHANNEL"/>
    <property type="match status" value="1"/>
</dbReference>
<keyword evidence="1" id="KW-0472">Membrane</keyword>
<evidence type="ECO:0000313" key="3">
    <source>
        <dbReference type="Proteomes" id="UP000622317"/>
    </source>
</evidence>
<feature type="transmembrane region" description="Helical" evidence="1">
    <location>
        <begin position="197"/>
        <end position="218"/>
    </location>
</feature>
<accession>A0A927FC25</accession>
<dbReference type="InterPro" id="IPR045275">
    <property type="entry name" value="MscS_archaea/bacteria_type"/>
</dbReference>